<proteinExistence type="inferred from homology"/>
<dbReference type="GO" id="GO:0000978">
    <property type="term" value="F:RNA polymerase II cis-regulatory region sequence-specific DNA binding"/>
    <property type="evidence" value="ECO:0007669"/>
    <property type="project" value="TreeGrafter"/>
</dbReference>
<evidence type="ECO:0000313" key="15">
    <source>
        <dbReference type="Ensembl" id="ENSOTSP00005116126.1"/>
    </source>
</evidence>
<feature type="domain" description="C2H2-type" evidence="14">
    <location>
        <begin position="527"/>
        <end position="554"/>
    </location>
</feature>
<keyword evidence="6 12" id="KW-0863">Zinc-finger</keyword>
<feature type="domain" description="C2H2-type" evidence="14">
    <location>
        <begin position="301"/>
        <end position="328"/>
    </location>
</feature>
<evidence type="ECO:0000256" key="13">
    <source>
        <dbReference type="SAM" id="MobiDB-lite"/>
    </source>
</evidence>
<keyword evidence="3" id="KW-1017">Isopeptide bond</keyword>
<evidence type="ECO:0000256" key="2">
    <source>
        <dbReference type="ARBA" id="ARBA00006991"/>
    </source>
</evidence>
<evidence type="ECO:0000256" key="8">
    <source>
        <dbReference type="ARBA" id="ARBA00022843"/>
    </source>
</evidence>
<evidence type="ECO:0000256" key="10">
    <source>
        <dbReference type="ARBA" id="ARBA00023163"/>
    </source>
</evidence>
<feature type="domain" description="C2H2-type" evidence="14">
    <location>
        <begin position="499"/>
        <end position="526"/>
    </location>
</feature>
<dbReference type="PANTHER" id="PTHR24393:SF34">
    <property type="entry name" value="PR_SET DOMAIN 13"/>
    <property type="match status" value="1"/>
</dbReference>
<feature type="domain" description="C2H2-type" evidence="14">
    <location>
        <begin position="329"/>
        <end position="352"/>
    </location>
</feature>
<dbReference type="FunFam" id="3.30.160.60:FF:000464">
    <property type="entry name" value="Zinc finger and SCAN domain containing 25"/>
    <property type="match status" value="1"/>
</dbReference>
<feature type="domain" description="C2H2-type" evidence="14">
    <location>
        <begin position="471"/>
        <end position="498"/>
    </location>
</feature>
<dbReference type="FunFam" id="3.30.160.60:FF:000478">
    <property type="entry name" value="Zinc finger protein 133"/>
    <property type="match status" value="1"/>
</dbReference>
<dbReference type="InterPro" id="IPR013087">
    <property type="entry name" value="Znf_C2H2_type"/>
</dbReference>
<feature type="domain" description="C2H2-type" evidence="14">
    <location>
        <begin position="410"/>
        <end position="437"/>
    </location>
</feature>
<comment type="similarity">
    <text evidence="2">Belongs to the krueppel C2H2-type zinc-finger protein family.</text>
</comment>
<comment type="subcellular location">
    <subcellularLocation>
        <location evidence="1">Nucleus</location>
    </subcellularLocation>
</comment>
<sequence>MYFQAEEMDTPEDLQDDNLIEREHFHSSNNEQQDGHLVVRRNVILERTKFNQRQQEAGETAEDFITALNCLSEHCGYGALLSEMIRDRLVAGLHDRRLSKQLQFDPELTLDKAVTRIRQTELVKKPQDLPEYTFKATSSAANVESVLSHSKQQCPANVHPGGEKPHYCAYCGRSFQKVRDLIRHQRTHTGEKPHNCFDCNRSFARLDNLKSHQKIHVKDKHHFHSTKCVESFVLLEKLEKHLLENTFKATSSAANVDSVPELGKNQHPERLLPQTTLENREKPHHDTSDDPIVSSNGGKYFHCNHCEERFSKPEDLNTHMHVHAGEKPYLCPDCGKRFQLLNAFEMHQQKHTLGLLECSYCGKSFSKVDKLKLHQRTHTGEKHFRCPDCGKSFTRSDLLKSHQRTHKKEGDCLYCDKSFSEPGELKIHMEVHSQERPHLCPDCGKRFKLLWSLKKHQRKHTEKISPREKRHHCSDCNKSFTRGYHLKRHRETHTGEKPFHCSNCDKSFAGKERLKQHQLTHKEKKRHRCSRCDKRFPDMAKLRSHLPVHSFERHQKIHTGSGKIPFLCTDCGEGFTNLRQFEDHQRTHTGEKPYCCIDCGKSFAHEKTFKCHKQAHKFKLSGERAAYPCSECGNTFSRSCDVMSHVRRVHNKERPFQCSCCGKRFFQKNSLTIHMRMHTGEKPYHCSECGQSFSQMNDRKLRDLIRHQRSHTGEKPHHCPVCDRSFAQLDKLKLHQKMHMKEKHVTQMEETKLKVDCVHTQQRTASRGRQKTKMRAETPRKIVQSQPGKELRTVYYCLHSSIYFFQKLFILNQGL</sequence>
<accession>A0AAZ3PHM3</accession>
<feature type="domain" description="C2H2-type" evidence="14">
    <location>
        <begin position="717"/>
        <end position="744"/>
    </location>
</feature>
<dbReference type="Proteomes" id="UP000694402">
    <property type="component" value="Unassembled WGS sequence"/>
</dbReference>
<keyword evidence="7" id="KW-0862">Zinc</keyword>
<feature type="domain" description="C2H2-type" evidence="14">
    <location>
        <begin position="627"/>
        <end position="655"/>
    </location>
</feature>
<reference evidence="16" key="1">
    <citation type="journal article" date="2018" name="PLoS ONE">
        <title>Chinook salmon (Oncorhynchus tshawytscha) genome and transcriptome.</title>
        <authorList>
            <person name="Christensen K.A."/>
            <person name="Leong J.S."/>
            <person name="Sakhrani D."/>
            <person name="Biagi C.A."/>
            <person name="Minkley D.R."/>
            <person name="Withler R.E."/>
            <person name="Rondeau E.B."/>
            <person name="Koop B.F."/>
            <person name="Devlin R.H."/>
        </authorList>
    </citation>
    <scope>NUCLEOTIDE SEQUENCE [LARGE SCALE GENOMIC DNA]</scope>
</reference>
<dbReference type="FunFam" id="3.30.160.60:FF:000512">
    <property type="entry name" value="zinc finger protein 197 isoform X1"/>
    <property type="match status" value="1"/>
</dbReference>
<dbReference type="PROSITE" id="PS00028">
    <property type="entry name" value="ZINC_FINGER_C2H2_1"/>
    <property type="match status" value="16"/>
</dbReference>
<dbReference type="Pfam" id="PF00096">
    <property type="entry name" value="zf-C2H2"/>
    <property type="match status" value="13"/>
</dbReference>
<evidence type="ECO:0000256" key="9">
    <source>
        <dbReference type="ARBA" id="ARBA00023015"/>
    </source>
</evidence>
<dbReference type="FunFam" id="3.30.160.60:FF:000690">
    <property type="entry name" value="Zinc finger protein 354C"/>
    <property type="match status" value="1"/>
</dbReference>
<keyword evidence="16" id="KW-1185">Reference proteome</keyword>
<dbReference type="PANTHER" id="PTHR24393">
    <property type="entry name" value="ZINC FINGER PROTEIN"/>
    <property type="match status" value="1"/>
</dbReference>
<dbReference type="AlphaFoldDB" id="A0AAZ3PHM3"/>
<dbReference type="Ensembl" id="ENSOTST00005188720.1">
    <property type="protein sequence ID" value="ENSOTSP00005116126.1"/>
    <property type="gene ID" value="ENSOTSG00005062471.1"/>
</dbReference>
<dbReference type="GO" id="GO:0001228">
    <property type="term" value="F:DNA-binding transcription activator activity, RNA polymerase II-specific"/>
    <property type="evidence" value="ECO:0007669"/>
    <property type="project" value="TreeGrafter"/>
</dbReference>
<evidence type="ECO:0000256" key="11">
    <source>
        <dbReference type="ARBA" id="ARBA00023242"/>
    </source>
</evidence>
<dbReference type="FunFam" id="3.30.160.60:FF:000624">
    <property type="entry name" value="zinc finger protein 697"/>
    <property type="match status" value="1"/>
</dbReference>
<dbReference type="InterPro" id="IPR036236">
    <property type="entry name" value="Znf_C2H2_sf"/>
</dbReference>
<evidence type="ECO:0000313" key="16">
    <source>
        <dbReference type="Proteomes" id="UP000694402"/>
    </source>
</evidence>
<keyword evidence="11" id="KW-0539">Nucleus</keyword>
<reference evidence="15" key="2">
    <citation type="submission" date="2025-08" db="UniProtKB">
        <authorList>
            <consortium name="Ensembl"/>
        </authorList>
    </citation>
    <scope>IDENTIFICATION</scope>
</reference>
<evidence type="ECO:0000256" key="12">
    <source>
        <dbReference type="PROSITE-ProRule" id="PRU00042"/>
    </source>
</evidence>
<feature type="region of interest" description="Disordered" evidence="13">
    <location>
        <begin position="760"/>
        <end position="779"/>
    </location>
</feature>
<feature type="domain" description="C2H2-type" evidence="14">
    <location>
        <begin position="438"/>
        <end position="465"/>
    </location>
</feature>
<keyword evidence="4" id="KW-0479">Metal-binding</keyword>
<feature type="domain" description="C2H2-type" evidence="14">
    <location>
        <begin position="384"/>
        <end position="411"/>
    </location>
</feature>
<protein>
    <recommendedName>
        <fullName evidence="14">C2H2-type domain-containing protein</fullName>
    </recommendedName>
</protein>
<feature type="domain" description="C2H2-type" evidence="14">
    <location>
        <begin position="566"/>
        <end position="593"/>
    </location>
</feature>
<evidence type="ECO:0000256" key="7">
    <source>
        <dbReference type="ARBA" id="ARBA00022833"/>
    </source>
</evidence>
<feature type="domain" description="C2H2-type" evidence="14">
    <location>
        <begin position="356"/>
        <end position="383"/>
    </location>
</feature>
<organism evidence="15 16">
    <name type="scientific">Oncorhynchus tshawytscha</name>
    <name type="common">Chinook salmon</name>
    <name type="synonym">Salmo tshawytscha</name>
    <dbReference type="NCBI Taxonomy" id="74940"/>
    <lineage>
        <taxon>Eukaryota</taxon>
        <taxon>Metazoa</taxon>
        <taxon>Chordata</taxon>
        <taxon>Craniata</taxon>
        <taxon>Vertebrata</taxon>
        <taxon>Euteleostomi</taxon>
        <taxon>Actinopterygii</taxon>
        <taxon>Neopterygii</taxon>
        <taxon>Teleostei</taxon>
        <taxon>Protacanthopterygii</taxon>
        <taxon>Salmoniformes</taxon>
        <taxon>Salmonidae</taxon>
        <taxon>Salmoninae</taxon>
        <taxon>Oncorhynchus</taxon>
    </lineage>
</organism>
<evidence type="ECO:0000256" key="1">
    <source>
        <dbReference type="ARBA" id="ARBA00004123"/>
    </source>
</evidence>
<dbReference type="PROSITE" id="PS50157">
    <property type="entry name" value="ZINC_FINGER_C2H2_2"/>
    <property type="match status" value="17"/>
</dbReference>
<name>A0AAZ3PHM3_ONCTS</name>
<evidence type="ECO:0000259" key="14">
    <source>
        <dbReference type="PROSITE" id="PS50157"/>
    </source>
</evidence>
<feature type="domain" description="C2H2-type" evidence="14">
    <location>
        <begin position="166"/>
        <end position="193"/>
    </location>
</feature>
<keyword evidence="9" id="KW-0805">Transcription regulation</keyword>
<dbReference type="Gene3D" id="3.30.160.60">
    <property type="entry name" value="Classic Zinc Finger"/>
    <property type="match status" value="16"/>
</dbReference>
<dbReference type="GO" id="GO:0005634">
    <property type="term" value="C:nucleus"/>
    <property type="evidence" value="ECO:0007669"/>
    <property type="project" value="UniProtKB-SubCell"/>
</dbReference>
<dbReference type="SMART" id="SM00355">
    <property type="entry name" value="ZnF_C2H2"/>
    <property type="match status" value="17"/>
</dbReference>
<keyword evidence="10" id="KW-0804">Transcription</keyword>
<dbReference type="FunFam" id="3.30.160.60:FF:000100">
    <property type="entry name" value="Zinc finger 45-like"/>
    <property type="match status" value="3"/>
</dbReference>
<reference evidence="15" key="3">
    <citation type="submission" date="2025-09" db="UniProtKB">
        <authorList>
            <consortium name="Ensembl"/>
        </authorList>
    </citation>
    <scope>IDENTIFICATION</scope>
</reference>
<feature type="domain" description="C2H2-type" evidence="14">
    <location>
        <begin position="194"/>
        <end position="221"/>
    </location>
</feature>
<dbReference type="GO" id="GO:0008270">
    <property type="term" value="F:zinc ion binding"/>
    <property type="evidence" value="ECO:0007669"/>
    <property type="project" value="UniProtKB-KW"/>
</dbReference>
<evidence type="ECO:0000256" key="6">
    <source>
        <dbReference type="ARBA" id="ARBA00022771"/>
    </source>
</evidence>
<keyword evidence="5" id="KW-0677">Repeat</keyword>
<evidence type="ECO:0000256" key="4">
    <source>
        <dbReference type="ARBA" id="ARBA00022723"/>
    </source>
</evidence>
<gene>
    <name evidence="15" type="primary">ZNF423</name>
</gene>
<feature type="domain" description="C2H2-type" evidence="14">
    <location>
        <begin position="656"/>
        <end position="683"/>
    </location>
</feature>
<dbReference type="GeneTree" id="ENSGT01150000286939"/>
<evidence type="ECO:0000256" key="3">
    <source>
        <dbReference type="ARBA" id="ARBA00022499"/>
    </source>
</evidence>
<keyword evidence="8" id="KW-0832">Ubl conjugation</keyword>
<feature type="domain" description="C2H2-type" evidence="14">
    <location>
        <begin position="684"/>
        <end position="716"/>
    </location>
</feature>
<dbReference type="FunFam" id="3.30.160.60:FF:000358">
    <property type="entry name" value="zinc finger protein 24"/>
    <property type="match status" value="1"/>
</dbReference>
<evidence type="ECO:0000256" key="5">
    <source>
        <dbReference type="ARBA" id="ARBA00022737"/>
    </source>
</evidence>
<feature type="domain" description="C2H2-type" evidence="14">
    <location>
        <begin position="594"/>
        <end position="616"/>
    </location>
</feature>
<dbReference type="FunFam" id="3.30.160.60:FF:002343">
    <property type="entry name" value="Zinc finger protein 33A"/>
    <property type="match status" value="4"/>
</dbReference>
<dbReference type="SUPFAM" id="SSF57667">
    <property type="entry name" value="beta-beta-alpha zinc fingers"/>
    <property type="match status" value="10"/>
</dbReference>